<reference evidence="1 2" key="1">
    <citation type="submission" date="2019-09" db="EMBL/GenBank/DDBJ databases">
        <title>Ecophysiology of the spiral-shaped methanotroph Methylospira mobilis as revealed by the complete genome sequence.</title>
        <authorList>
            <person name="Oshkin I.Y."/>
            <person name="Dedysh S.N."/>
            <person name="Miroshnikov K."/>
            <person name="Danilova O.V."/>
            <person name="Hakobyan A."/>
            <person name="Liesack W."/>
        </authorList>
    </citation>
    <scope>NUCLEOTIDE SEQUENCE [LARGE SCALE GENOMIC DNA]</scope>
    <source>
        <strain evidence="1 2">Shm1</strain>
    </source>
</reference>
<evidence type="ECO:0000313" key="2">
    <source>
        <dbReference type="Proteomes" id="UP000325755"/>
    </source>
</evidence>
<protein>
    <submittedName>
        <fullName evidence="1">Uncharacterized protein</fullName>
    </submittedName>
</protein>
<name>A0A5Q0BCX4_9GAMM</name>
<keyword evidence="2" id="KW-1185">Reference proteome</keyword>
<dbReference type="InParanoid" id="A0A5Q0BCX4"/>
<accession>A0A5Q0BCX4</accession>
<dbReference type="EMBL" id="CP044205">
    <property type="protein sequence ID" value="QFY41763.1"/>
    <property type="molecule type" value="Genomic_DNA"/>
</dbReference>
<dbReference type="Proteomes" id="UP000325755">
    <property type="component" value="Chromosome"/>
</dbReference>
<dbReference type="OrthoDB" id="6636497at2"/>
<dbReference type="AlphaFoldDB" id="A0A5Q0BCX4"/>
<sequence>MSLNIDQFTESELVDLNHRIVKPQRFLRQMRAHASMLKFSIGAQVCFETDDLRTTTGTLIRYNKKTVSLVTNDGHRWNVSPSLLRLVEPRDITPVADVQARNILQK</sequence>
<dbReference type="RefSeq" id="WP_153247747.1">
    <property type="nucleotide sequence ID" value="NZ_CP044205.1"/>
</dbReference>
<evidence type="ECO:0000313" key="1">
    <source>
        <dbReference type="EMBL" id="QFY41763.1"/>
    </source>
</evidence>
<gene>
    <name evidence="1" type="ORF">F6R98_03240</name>
</gene>
<organism evidence="1 2">
    <name type="scientific">Candidatus Methylospira mobilis</name>
    <dbReference type="NCBI Taxonomy" id="1808979"/>
    <lineage>
        <taxon>Bacteria</taxon>
        <taxon>Pseudomonadati</taxon>
        <taxon>Pseudomonadota</taxon>
        <taxon>Gammaproteobacteria</taxon>
        <taxon>Methylococcales</taxon>
        <taxon>Methylococcaceae</taxon>
        <taxon>Candidatus Methylospira</taxon>
    </lineage>
</organism>
<dbReference type="KEGG" id="mmob:F6R98_03240"/>
<proteinExistence type="predicted"/>